<name>A0A9N9PC53_9GLOM</name>
<sequence length="60" mass="7037">FLEKIEGNIIDNENTLNTVLQEVRIIKKQMETPNAKKFRVNNISSNELSDPIFYNTNRIQ</sequence>
<dbReference type="Proteomes" id="UP000789405">
    <property type="component" value="Unassembled WGS sequence"/>
</dbReference>
<feature type="non-terminal residue" evidence="1">
    <location>
        <position position="60"/>
    </location>
</feature>
<accession>A0A9N9PC53</accession>
<gene>
    <name evidence="1" type="ORF">DERYTH_LOCUS24826</name>
</gene>
<reference evidence="1" key="1">
    <citation type="submission" date="2021-06" db="EMBL/GenBank/DDBJ databases">
        <authorList>
            <person name="Kallberg Y."/>
            <person name="Tangrot J."/>
            <person name="Rosling A."/>
        </authorList>
    </citation>
    <scope>NUCLEOTIDE SEQUENCE</scope>
    <source>
        <strain evidence="1">MA453B</strain>
    </source>
</reference>
<dbReference type="AlphaFoldDB" id="A0A9N9PC53"/>
<proteinExistence type="predicted"/>
<evidence type="ECO:0000313" key="2">
    <source>
        <dbReference type="Proteomes" id="UP000789405"/>
    </source>
</evidence>
<dbReference type="EMBL" id="CAJVPY010043450">
    <property type="protein sequence ID" value="CAG8808184.1"/>
    <property type="molecule type" value="Genomic_DNA"/>
</dbReference>
<feature type="non-terminal residue" evidence="1">
    <location>
        <position position="1"/>
    </location>
</feature>
<evidence type="ECO:0000313" key="1">
    <source>
        <dbReference type="EMBL" id="CAG8808184.1"/>
    </source>
</evidence>
<comment type="caution">
    <text evidence="1">The sequence shown here is derived from an EMBL/GenBank/DDBJ whole genome shotgun (WGS) entry which is preliminary data.</text>
</comment>
<dbReference type="OrthoDB" id="10427140at2759"/>
<organism evidence="1 2">
    <name type="scientific">Dentiscutata erythropus</name>
    <dbReference type="NCBI Taxonomy" id="1348616"/>
    <lineage>
        <taxon>Eukaryota</taxon>
        <taxon>Fungi</taxon>
        <taxon>Fungi incertae sedis</taxon>
        <taxon>Mucoromycota</taxon>
        <taxon>Glomeromycotina</taxon>
        <taxon>Glomeromycetes</taxon>
        <taxon>Diversisporales</taxon>
        <taxon>Gigasporaceae</taxon>
        <taxon>Dentiscutata</taxon>
    </lineage>
</organism>
<keyword evidence="2" id="KW-1185">Reference proteome</keyword>
<protein>
    <submittedName>
        <fullName evidence="1">27007_t:CDS:1</fullName>
    </submittedName>
</protein>